<comment type="caution">
    <text evidence="2">The sequence shown here is derived from an EMBL/GenBank/DDBJ whole genome shotgun (WGS) entry which is preliminary data.</text>
</comment>
<dbReference type="SUPFAM" id="SSF143120">
    <property type="entry name" value="YefM-like"/>
    <property type="match status" value="1"/>
</dbReference>
<evidence type="ECO:0008006" key="4">
    <source>
        <dbReference type="Google" id="ProtNLM"/>
    </source>
</evidence>
<protein>
    <recommendedName>
        <fullName evidence="4">Prevent-host-death protein</fullName>
    </recommendedName>
</protein>
<dbReference type="AlphaFoldDB" id="A0A9D1EBH3"/>
<evidence type="ECO:0000313" key="2">
    <source>
        <dbReference type="EMBL" id="HIR71481.1"/>
    </source>
</evidence>
<dbReference type="InterPro" id="IPR036165">
    <property type="entry name" value="YefM-like_sf"/>
</dbReference>
<dbReference type="EMBL" id="DVHM01000156">
    <property type="protein sequence ID" value="HIR71481.1"/>
    <property type="molecule type" value="Genomic_DNA"/>
</dbReference>
<accession>A0A9D1EBH3</accession>
<name>A0A9D1EBH3_9FIRM</name>
<organism evidence="2 3">
    <name type="scientific">Candidatus Pullilachnospira gallistercoris</name>
    <dbReference type="NCBI Taxonomy" id="2840911"/>
    <lineage>
        <taxon>Bacteria</taxon>
        <taxon>Bacillati</taxon>
        <taxon>Bacillota</taxon>
        <taxon>Clostridia</taxon>
        <taxon>Lachnospirales</taxon>
        <taxon>Lachnospiraceae</taxon>
        <taxon>Lachnospiraceae incertae sedis</taxon>
        <taxon>Candidatus Pullilachnospira</taxon>
    </lineage>
</organism>
<dbReference type="Proteomes" id="UP000823912">
    <property type="component" value="Unassembled WGS sequence"/>
</dbReference>
<reference evidence="2" key="1">
    <citation type="submission" date="2020-10" db="EMBL/GenBank/DDBJ databases">
        <authorList>
            <person name="Gilroy R."/>
        </authorList>
    </citation>
    <scope>NUCLEOTIDE SEQUENCE</scope>
    <source>
        <strain evidence="2">ChiSjej5B23-6657</strain>
    </source>
</reference>
<sequence length="57" mass="6310">MQIRTFEEIRQNYHAIAELCKETAEPVFLTKDGHTVDEVSAYLDAVIAEGAAISGEK</sequence>
<reference evidence="2" key="2">
    <citation type="journal article" date="2021" name="PeerJ">
        <title>Extensive microbial diversity within the chicken gut microbiome revealed by metagenomics and culture.</title>
        <authorList>
            <person name="Gilroy R."/>
            <person name="Ravi A."/>
            <person name="Getino M."/>
            <person name="Pursley I."/>
            <person name="Horton D.L."/>
            <person name="Alikhan N.F."/>
            <person name="Baker D."/>
            <person name="Gharbi K."/>
            <person name="Hall N."/>
            <person name="Watson M."/>
            <person name="Adriaenssens E.M."/>
            <person name="Foster-Nyarko E."/>
            <person name="Jarju S."/>
            <person name="Secka A."/>
            <person name="Antonio M."/>
            <person name="Oren A."/>
            <person name="Chaudhuri R.R."/>
            <person name="La Ragione R."/>
            <person name="Hildebrand F."/>
            <person name="Pallen M.J."/>
        </authorList>
    </citation>
    <scope>NUCLEOTIDE SEQUENCE</scope>
    <source>
        <strain evidence="2">ChiSjej5B23-6657</strain>
    </source>
</reference>
<proteinExistence type="inferred from homology"/>
<comment type="similarity">
    <text evidence="1">Belongs to the phD/YefM antitoxin family.</text>
</comment>
<evidence type="ECO:0000256" key="1">
    <source>
        <dbReference type="ARBA" id="ARBA00009981"/>
    </source>
</evidence>
<gene>
    <name evidence="2" type="ORF">IAA55_09390</name>
</gene>
<evidence type="ECO:0000313" key="3">
    <source>
        <dbReference type="Proteomes" id="UP000823912"/>
    </source>
</evidence>